<evidence type="ECO:0000313" key="2">
    <source>
        <dbReference type="EMBL" id="KAF1834373.1"/>
    </source>
</evidence>
<sequence>MRVPALAATVALAANTAFAISTASVHNKCNFPVWVTSVSDIQGEAKMLAPGSYYTETQQTAQDGVGTAIKITRTETGLYTSAPVLIFGYSYKEHAQLYYGLSTAFGFDFWDQKLRIHNTDGLHVEEIIWMGEPKPDYTAAFLGAADLTLELCDDFAQTDEDLTEDD</sequence>
<reference evidence="2" key="1">
    <citation type="submission" date="2020-01" db="EMBL/GenBank/DDBJ databases">
        <authorList>
            <consortium name="DOE Joint Genome Institute"/>
            <person name="Haridas S."/>
            <person name="Albert R."/>
            <person name="Binder M."/>
            <person name="Bloem J."/>
            <person name="Labutti K."/>
            <person name="Salamov A."/>
            <person name="Andreopoulos B."/>
            <person name="Baker S.E."/>
            <person name="Barry K."/>
            <person name="Bills G."/>
            <person name="Bluhm B.H."/>
            <person name="Cannon C."/>
            <person name="Castanera R."/>
            <person name="Culley D.E."/>
            <person name="Daum C."/>
            <person name="Ezra D."/>
            <person name="Gonzalez J.B."/>
            <person name="Henrissat B."/>
            <person name="Kuo A."/>
            <person name="Liang C."/>
            <person name="Lipzen A."/>
            <person name="Lutzoni F."/>
            <person name="Magnuson J."/>
            <person name="Mondo S."/>
            <person name="Nolan M."/>
            <person name="Ohm R."/>
            <person name="Pangilinan J."/>
            <person name="Park H.-J."/>
            <person name="Ramirez L."/>
            <person name="Alfaro M."/>
            <person name="Sun H."/>
            <person name="Tritt A."/>
            <person name="Yoshinaga Y."/>
            <person name="Zwiers L.-H."/>
            <person name="Turgeon B.G."/>
            <person name="Goodwin S.B."/>
            <person name="Spatafora J.W."/>
            <person name="Crous P.W."/>
            <person name="Grigoriev I.V."/>
        </authorList>
    </citation>
    <scope>NUCLEOTIDE SEQUENCE</scope>
    <source>
        <strain evidence="2">P77</strain>
    </source>
</reference>
<dbReference type="InterPro" id="IPR006771">
    <property type="entry name" value="CetA-like"/>
</dbReference>
<dbReference type="PANTHER" id="PTHR36195:SF4">
    <property type="entry name" value="DOMAIN PROTEIN, PUTATIVE (AFU_ORTHOLOGUE AFUA_5G01990)-RELATED"/>
    <property type="match status" value="1"/>
</dbReference>
<gene>
    <name evidence="2" type="ORF">BDW02DRAFT_498520</name>
</gene>
<dbReference type="Pfam" id="PF04681">
    <property type="entry name" value="Bys1"/>
    <property type="match status" value="1"/>
</dbReference>
<proteinExistence type="predicted"/>
<dbReference type="PANTHER" id="PTHR36195">
    <property type="entry name" value="DOMAIN PROTEIN, PUTATIVE (AFU_ORTHOLOGUE AFUA_5G01990)-RELATED-RELATED"/>
    <property type="match status" value="1"/>
</dbReference>
<keyword evidence="3" id="KW-1185">Reference proteome</keyword>
<keyword evidence="1" id="KW-0732">Signal</keyword>
<dbReference type="OrthoDB" id="3682664at2759"/>
<accession>A0A6A5KLK2</accession>
<dbReference type="AlphaFoldDB" id="A0A6A5KLK2"/>
<evidence type="ECO:0008006" key="4">
    <source>
        <dbReference type="Google" id="ProtNLM"/>
    </source>
</evidence>
<dbReference type="Proteomes" id="UP000800040">
    <property type="component" value="Unassembled WGS sequence"/>
</dbReference>
<protein>
    <recommendedName>
        <fullName evidence="4">Bys1 family protein</fullName>
    </recommendedName>
</protein>
<organism evidence="2 3">
    <name type="scientific">Decorospora gaudefroyi</name>
    <dbReference type="NCBI Taxonomy" id="184978"/>
    <lineage>
        <taxon>Eukaryota</taxon>
        <taxon>Fungi</taxon>
        <taxon>Dikarya</taxon>
        <taxon>Ascomycota</taxon>
        <taxon>Pezizomycotina</taxon>
        <taxon>Dothideomycetes</taxon>
        <taxon>Pleosporomycetidae</taxon>
        <taxon>Pleosporales</taxon>
        <taxon>Pleosporineae</taxon>
        <taxon>Pleosporaceae</taxon>
        <taxon>Decorospora</taxon>
    </lineage>
</organism>
<feature type="signal peptide" evidence="1">
    <location>
        <begin position="1"/>
        <end position="19"/>
    </location>
</feature>
<evidence type="ECO:0000313" key="3">
    <source>
        <dbReference type="Proteomes" id="UP000800040"/>
    </source>
</evidence>
<feature type="chain" id="PRO_5025386109" description="Bys1 family protein" evidence="1">
    <location>
        <begin position="20"/>
        <end position="166"/>
    </location>
</feature>
<dbReference type="EMBL" id="ML975303">
    <property type="protein sequence ID" value="KAF1834373.1"/>
    <property type="molecule type" value="Genomic_DNA"/>
</dbReference>
<name>A0A6A5KLK2_9PLEO</name>
<evidence type="ECO:0000256" key="1">
    <source>
        <dbReference type="SAM" id="SignalP"/>
    </source>
</evidence>